<dbReference type="AlphaFoldDB" id="A0A0C2VKJ7"/>
<dbReference type="RefSeq" id="WP_041089218.1">
    <property type="nucleotide sequence ID" value="NZ_JXRP01000018.1"/>
</dbReference>
<name>A0A0C2VKJ7_9BACL</name>
<keyword evidence="1" id="KW-0812">Transmembrane</keyword>
<feature type="transmembrane region" description="Helical" evidence="1">
    <location>
        <begin position="12"/>
        <end position="29"/>
    </location>
</feature>
<dbReference type="EMBL" id="JXRP01000018">
    <property type="protein sequence ID" value="KIL44981.1"/>
    <property type="molecule type" value="Genomic_DNA"/>
</dbReference>
<keyword evidence="3" id="KW-1185">Reference proteome</keyword>
<keyword evidence="1" id="KW-0472">Membrane</keyword>
<sequence>MSSIIKKIDVLIRIFLIAGISSMILYYVTSFQIEIQSILSILLLIVLILSSLALIVLGSIKLYRHNMNVQSNSERI</sequence>
<dbReference type="Proteomes" id="UP000031938">
    <property type="component" value="Unassembled WGS sequence"/>
</dbReference>
<dbReference type="PATRIC" id="fig|889306.3.peg.2539"/>
<evidence type="ECO:0000256" key="1">
    <source>
        <dbReference type="SAM" id="Phobius"/>
    </source>
</evidence>
<gene>
    <name evidence="2" type="ORF">KP78_25250</name>
</gene>
<feature type="transmembrane region" description="Helical" evidence="1">
    <location>
        <begin position="35"/>
        <end position="57"/>
    </location>
</feature>
<comment type="caution">
    <text evidence="2">The sequence shown here is derived from an EMBL/GenBank/DDBJ whole genome shotgun (WGS) entry which is preliminary data.</text>
</comment>
<evidence type="ECO:0000313" key="2">
    <source>
        <dbReference type="EMBL" id="KIL44981.1"/>
    </source>
</evidence>
<reference evidence="2 3" key="1">
    <citation type="submission" date="2015-01" db="EMBL/GenBank/DDBJ databases">
        <title>Genome sequencing of Jeotgalibacillus soli.</title>
        <authorList>
            <person name="Goh K.M."/>
            <person name="Chan K.-G."/>
            <person name="Yaakop A.S."/>
            <person name="Ee R."/>
            <person name="Gan H.M."/>
            <person name="Chan C.S."/>
        </authorList>
    </citation>
    <scope>NUCLEOTIDE SEQUENCE [LARGE SCALE GENOMIC DNA]</scope>
    <source>
        <strain evidence="2 3">P9</strain>
    </source>
</reference>
<proteinExistence type="predicted"/>
<protein>
    <submittedName>
        <fullName evidence="2">Uncharacterized protein</fullName>
    </submittedName>
</protein>
<keyword evidence="1" id="KW-1133">Transmembrane helix</keyword>
<dbReference type="STRING" id="889306.KP78_25250"/>
<organism evidence="2 3">
    <name type="scientific">Jeotgalibacillus soli</name>
    <dbReference type="NCBI Taxonomy" id="889306"/>
    <lineage>
        <taxon>Bacteria</taxon>
        <taxon>Bacillati</taxon>
        <taxon>Bacillota</taxon>
        <taxon>Bacilli</taxon>
        <taxon>Bacillales</taxon>
        <taxon>Caryophanaceae</taxon>
        <taxon>Jeotgalibacillus</taxon>
    </lineage>
</organism>
<accession>A0A0C2VKJ7</accession>
<evidence type="ECO:0000313" key="3">
    <source>
        <dbReference type="Proteomes" id="UP000031938"/>
    </source>
</evidence>